<dbReference type="RefSeq" id="WP_002981997.1">
    <property type="nucleotide sequence ID" value="NZ_CP068486.1"/>
</dbReference>
<evidence type="ECO:0000313" key="2">
    <source>
        <dbReference type="Proteomes" id="UP000279227"/>
    </source>
</evidence>
<sequence>MKKIYVFGNGNISWDNFHQFYIEPIKQLDWSKCEFLIGDFNGTDTLMMEFLKDKTSNVTILHIGEKPRYFVNRFNCQAGNWKTIGGFQTDKERDKYAMTMCTHFLGIDFNSDERRKSGTLQNIKACFDLGKIKI</sequence>
<proteinExistence type="predicted"/>
<dbReference type="OrthoDB" id="1363273at2"/>
<reference evidence="1 2" key="1">
    <citation type="submission" date="2018-12" db="EMBL/GenBank/DDBJ databases">
        <authorList>
            <consortium name="Pathogen Informatics"/>
        </authorList>
    </citation>
    <scope>NUCLEOTIDE SEQUENCE [LARGE SCALE GENOMIC DNA]</scope>
    <source>
        <strain evidence="1 2">NCTC11432</strain>
    </source>
</reference>
<dbReference type="STRING" id="525257.HMPREF0204_10234"/>
<organism evidence="1 2">
    <name type="scientific">Chryseobacterium gleum</name>
    <name type="common">Flavobacterium gleum</name>
    <dbReference type="NCBI Taxonomy" id="250"/>
    <lineage>
        <taxon>Bacteria</taxon>
        <taxon>Pseudomonadati</taxon>
        <taxon>Bacteroidota</taxon>
        <taxon>Flavobacteriia</taxon>
        <taxon>Flavobacteriales</taxon>
        <taxon>Weeksellaceae</taxon>
        <taxon>Chryseobacterium group</taxon>
        <taxon>Chryseobacterium</taxon>
    </lineage>
</organism>
<dbReference type="EMBL" id="LR134289">
    <property type="protein sequence ID" value="VEE09594.1"/>
    <property type="molecule type" value="Genomic_DNA"/>
</dbReference>
<evidence type="ECO:0000313" key="1">
    <source>
        <dbReference type="EMBL" id="VEE09594.1"/>
    </source>
</evidence>
<dbReference type="AlphaFoldDB" id="A0A448B540"/>
<accession>A0A448B540</accession>
<dbReference type="GeneID" id="93019654"/>
<dbReference type="KEGG" id="cgle:NCTC11432_03281"/>
<name>A0A448B540_CHRGE</name>
<gene>
    <name evidence="1" type="ORF">NCTC11432_03281</name>
</gene>
<protein>
    <submittedName>
        <fullName evidence="1">Uncharacterized protein</fullName>
    </submittedName>
</protein>
<dbReference type="Proteomes" id="UP000279227">
    <property type="component" value="Chromosome"/>
</dbReference>